<dbReference type="InterPro" id="IPR000092">
    <property type="entry name" value="Polyprenyl_synt"/>
</dbReference>
<dbReference type="Gene3D" id="1.10.600.10">
    <property type="entry name" value="Farnesyl Diphosphate Synthase"/>
    <property type="match status" value="1"/>
</dbReference>
<comment type="cofactor">
    <cofactor evidence="1">
        <name>Mg(2+)</name>
        <dbReference type="ChEBI" id="CHEBI:18420"/>
    </cofactor>
</comment>
<sequence>MTALPPALRAVRAAVDARLAQVLDAHRTRWAGPAPACGELLDAAEALTSSGKRMRAVLGAVGLALGAPGAAPEERSRLMTGATAARLGTALELYQASALVHDDVIDAALTRRGRPTAHRRYAAQHAASHWLGDAATYGSSAAILLGDLLMSLAGAEMGAAVAPPVDGAHAASARAAFDAMTAEVAVGQFLDVRGGVTALPAPDADPTAAGRAMLDSALAVVRCKSARYSVMHPLLIGALLGGVAMDAPLYAALRVFGEQVGIAFQLRDDVLGVYGDPDLTGKPAGDDLREGKRTVLLAMAWRRTDRAGRTLLSRVLANRGADAGLIAVASALIRDCGALAEHEEEIAAHARAGIRALGGAPPGSLDEAGRSDLLALAQALTARSA</sequence>
<evidence type="ECO:0000256" key="5">
    <source>
        <dbReference type="ARBA" id="ARBA00022842"/>
    </source>
</evidence>
<dbReference type="InterPro" id="IPR033749">
    <property type="entry name" value="Polyprenyl_synt_CS"/>
</dbReference>
<evidence type="ECO:0000256" key="4">
    <source>
        <dbReference type="ARBA" id="ARBA00022723"/>
    </source>
</evidence>
<dbReference type="SFLD" id="SFLDS00005">
    <property type="entry name" value="Isoprenoid_Synthase_Type_I"/>
    <property type="match status" value="1"/>
</dbReference>
<dbReference type="Proteomes" id="UP001072034">
    <property type="component" value="Unassembled WGS sequence"/>
</dbReference>
<keyword evidence="5" id="KW-0460">Magnesium</keyword>
<evidence type="ECO:0000256" key="2">
    <source>
        <dbReference type="ARBA" id="ARBA00006706"/>
    </source>
</evidence>
<evidence type="ECO:0000256" key="3">
    <source>
        <dbReference type="ARBA" id="ARBA00022679"/>
    </source>
</evidence>
<dbReference type="SUPFAM" id="SSF48576">
    <property type="entry name" value="Terpenoid synthases"/>
    <property type="match status" value="1"/>
</dbReference>
<comment type="similarity">
    <text evidence="2 6">Belongs to the FPP/GGPP synthase family.</text>
</comment>
<keyword evidence="8" id="KW-1185">Reference proteome</keyword>
<reference evidence="7" key="1">
    <citation type="submission" date="2022-10" db="EMBL/GenBank/DDBJ databases">
        <title>Genome sequence of Actinomyces israelii ATCC 10048.</title>
        <authorList>
            <person name="Watt R.M."/>
            <person name="Tong W.M."/>
        </authorList>
    </citation>
    <scope>NUCLEOTIDE SEQUENCE</scope>
    <source>
        <strain evidence="7">ATCC 10048</strain>
    </source>
</reference>
<dbReference type="PROSITE" id="PS00723">
    <property type="entry name" value="POLYPRENYL_SYNTHASE_1"/>
    <property type="match status" value="1"/>
</dbReference>
<evidence type="ECO:0000313" key="7">
    <source>
        <dbReference type="EMBL" id="MCZ0856584.1"/>
    </source>
</evidence>
<organism evidence="7 8">
    <name type="scientific">Actinomyces israelii</name>
    <dbReference type="NCBI Taxonomy" id="1659"/>
    <lineage>
        <taxon>Bacteria</taxon>
        <taxon>Bacillati</taxon>
        <taxon>Actinomycetota</taxon>
        <taxon>Actinomycetes</taxon>
        <taxon>Actinomycetales</taxon>
        <taxon>Actinomycetaceae</taxon>
        <taxon>Actinomyces</taxon>
    </lineage>
</organism>
<dbReference type="EMBL" id="JAPTMY010000001">
    <property type="protein sequence ID" value="MCZ0856584.1"/>
    <property type="molecule type" value="Genomic_DNA"/>
</dbReference>
<evidence type="ECO:0000313" key="8">
    <source>
        <dbReference type="Proteomes" id="UP001072034"/>
    </source>
</evidence>
<dbReference type="PROSITE" id="PS00444">
    <property type="entry name" value="POLYPRENYL_SYNTHASE_2"/>
    <property type="match status" value="1"/>
</dbReference>
<accession>A0ABT4I4C6</accession>
<evidence type="ECO:0000256" key="6">
    <source>
        <dbReference type="RuleBase" id="RU004466"/>
    </source>
</evidence>
<dbReference type="Pfam" id="PF00348">
    <property type="entry name" value="polyprenyl_synt"/>
    <property type="match status" value="1"/>
</dbReference>
<evidence type="ECO:0000256" key="1">
    <source>
        <dbReference type="ARBA" id="ARBA00001946"/>
    </source>
</evidence>
<name>A0ABT4I4C6_9ACTO</name>
<dbReference type="RefSeq" id="WP_043558145.1">
    <property type="nucleotide sequence ID" value="NZ_JAPTMY010000001.1"/>
</dbReference>
<keyword evidence="3 6" id="KW-0808">Transferase</keyword>
<dbReference type="InterPro" id="IPR008949">
    <property type="entry name" value="Isoprenoid_synthase_dom_sf"/>
</dbReference>
<dbReference type="PANTHER" id="PTHR12001:SF85">
    <property type="entry name" value="SHORT CHAIN ISOPRENYL DIPHOSPHATE SYNTHASE"/>
    <property type="match status" value="1"/>
</dbReference>
<proteinExistence type="inferred from homology"/>
<dbReference type="PANTHER" id="PTHR12001">
    <property type="entry name" value="GERANYLGERANYL PYROPHOSPHATE SYNTHASE"/>
    <property type="match status" value="1"/>
</dbReference>
<comment type="caution">
    <text evidence="7">The sequence shown here is derived from an EMBL/GenBank/DDBJ whole genome shotgun (WGS) entry which is preliminary data.</text>
</comment>
<gene>
    <name evidence="7" type="ORF">OHJ16_00780</name>
</gene>
<keyword evidence="4" id="KW-0479">Metal-binding</keyword>
<protein>
    <submittedName>
        <fullName evidence="7">Polyprenyl synthetase family protein</fullName>
    </submittedName>
</protein>